<dbReference type="Pfam" id="PF17965">
    <property type="entry name" value="MucBP_2"/>
    <property type="match status" value="1"/>
</dbReference>
<evidence type="ECO:0000313" key="3">
    <source>
        <dbReference type="EMBL" id="AOG27091.1"/>
    </source>
</evidence>
<feature type="region of interest" description="Disordered" evidence="1">
    <location>
        <begin position="60"/>
        <end position="84"/>
    </location>
</feature>
<evidence type="ECO:0000256" key="1">
    <source>
        <dbReference type="SAM" id="MobiDB-lite"/>
    </source>
</evidence>
<name>A0A9W3X668_LACJH</name>
<proteinExistence type="predicted"/>
<dbReference type="Gene3D" id="3.10.20.470">
    <property type="match status" value="1"/>
</dbReference>
<dbReference type="EMBL" id="CP016400">
    <property type="protein sequence ID" value="AOG27091.1"/>
    <property type="molecule type" value="Genomic_DNA"/>
</dbReference>
<dbReference type="InterPro" id="IPR041558">
    <property type="entry name" value="MucBP_2"/>
</dbReference>
<gene>
    <name evidence="3" type="ORF">BBP16_09980</name>
</gene>
<organism evidence="3 4">
    <name type="scientific">Lactobacillus johnsonii</name>
    <dbReference type="NCBI Taxonomy" id="33959"/>
    <lineage>
        <taxon>Bacteria</taxon>
        <taxon>Bacillati</taxon>
        <taxon>Bacillota</taxon>
        <taxon>Bacilli</taxon>
        <taxon>Lactobacillales</taxon>
        <taxon>Lactobacillaceae</taxon>
        <taxon>Lactobacillus</taxon>
    </lineage>
</organism>
<evidence type="ECO:0000259" key="2">
    <source>
        <dbReference type="Pfam" id="PF17965"/>
    </source>
</evidence>
<sequence>MSTYDIPKGTVGSKINYSTTETINNYEKQGYVLVSNNYPTDAVYKVSGNDYQVHLVEGVQPITPDTPPTDVPTGTPENAQPSALKKDVSLTVKYVNSDGSQFTARFSKRKSKPKL</sequence>
<protein>
    <recommendedName>
        <fullName evidence="2">Mucin binding domain-containing protein</fullName>
    </recommendedName>
</protein>
<dbReference type="AlphaFoldDB" id="A0A9W3X668"/>
<dbReference type="Proteomes" id="UP000094691">
    <property type="component" value="Chromosome"/>
</dbReference>
<evidence type="ECO:0000313" key="4">
    <source>
        <dbReference type="Proteomes" id="UP000094691"/>
    </source>
</evidence>
<feature type="domain" description="Mucin binding" evidence="2">
    <location>
        <begin position="6"/>
        <end position="56"/>
    </location>
</feature>
<accession>A0A9W3X668</accession>
<reference evidence="3 4" key="1">
    <citation type="submission" date="2016-07" db="EMBL/GenBank/DDBJ databases">
        <title>Genome sequencing project for further understanding the molecular mechanisms of preventing non-alcoholic fatty liver disease.</title>
        <authorList>
            <person name="Wang H."/>
        </authorList>
    </citation>
    <scope>NUCLEOTIDE SEQUENCE [LARGE SCALE GENOMIC DNA]</scope>
    <source>
        <strain evidence="3 4">BS15</strain>
    </source>
</reference>